<sequence>MRVVNLVRNIPRVSQAITCPTYNKYLVADFLSLMYAVMTIPQRMVMAHLKKLLTRKSLSSYAPTEKAEKELGWKYVLNPSFFLTFYKDLLFCIPNNNGRLNKIPVAHGLL</sequence>
<gene>
    <name evidence="1" type="ORF">D5086_0000211520</name>
</gene>
<protein>
    <submittedName>
        <fullName evidence="1">Uncharacterized protein</fullName>
    </submittedName>
</protein>
<dbReference type="AlphaFoldDB" id="A0A4U5PKL7"/>
<proteinExistence type="predicted"/>
<comment type="caution">
    <text evidence="1">The sequence shown here is derived from an EMBL/GenBank/DDBJ whole genome shotgun (WGS) entry which is preliminary data.</text>
</comment>
<organism evidence="1">
    <name type="scientific">Populus alba</name>
    <name type="common">White poplar</name>
    <dbReference type="NCBI Taxonomy" id="43335"/>
    <lineage>
        <taxon>Eukaryota</taxon>
        <taxon>Viridiplantae</taxon>
        <taxon>Streptophyta</taxon>
        <taxon>Embryophyta</taxon>
        <taxon>Tracheophyta</taxon>
        <taxon>Spermatophyta</taxon>
        <taxon>Magnoliopsida</taxon>
        <taxon>eudicotyledons</taxon>
        <taxon>Gunneridae</taxon>
        <taxon>Pentapetalae</taxon>
        <taxon>rosids</taxon>
        <taxon>fabids</taxon>
        <taxon>Malpighiales</taxon>
        <taxon>Salicaceae</taxon>
        <taxon>Saliceae</taxon>
        <taxon>Populus</taxon>
    </lineage>
</organism>
<accession>A0A4U5PKL7</accession>
<name>A0A4U5PKL7_POPAL</name>
<evidence type="ECO:0000313" key="1">
    <source>
        <dbReference type="EMBL" id="TKR97507.1"/>
    </source>
</evidence>
<dbReference type="EMBL" id="RCHU01000718">
    <property type="protein sequence ID" value="TKR97507.1"/>
    <property type="molecule type" value="Genomic_DNA"/>
</dbReference>
<reference evidence="1" key="1">
    <citation type="submission" date="2018-10" db="EMBL/GenBank/DDBJ databases">
        <title>Population genomic analysis revealed the cold adaptation of white poplar.</title>
        <authorList>
            <person name="Liu Y.-J."/>
        </authorList>
    </citation>
    <scope>NUCLEOTIDE SEQUENCE [LARGE SCALE GENOMIC DNA]</scope>
    <source>
        <strain evidence="1">PAL-ZL1</strain>
    </source>
</reference>